<keyword evidence="6" id="KW-1185">Reference proteome</keyword>
<dbReference type="InterPro" id="IPR007263">
    <property type="entry name" value="DCC1-like"/>
</dbReference>
<dbReference type="AlphaFoldDB" id="A0A5N5UCH7"/>
<name>A0A5N5UCH7_9EURY</name>
<dbReference type="EMBL" id="QKKZ01000001">
    <property type="protein sequence ID" value="KAB7516247.1"/>
    <property type="molecule type" value="Genomic_DNA"/>
</dbReference>
<evidence type="ECO:0000313" key="6">
    <source>
        <dbReference type="Proteomes" id="UP000326865"/>
    </source>
</evidence>
<dbReference type="Proteomes" id="UP000326865">
    <property type="component" value="Unassembled WGS sequence"/>
</dbReference>
<accession>A0A5N5U989</accession>
<dbReference type="EMBL" id="QJOW01000003">
    <property type="protein sequence ID" value="KAB7515193.1"/>
    <property type="molecule type" value="Genomic_DNA"/>
</dbReference>
<gene>
    <name evidence="2" type="ORF">DM867_03680</name>
    <name evidence="1" type="ORF">DMP03_08060</name>
    <name evidence="3" type="ORF">DP108_09440</name>
</gene>
<accession>A0A5N5UCH7</accession>
<dbReference type="EMBL" id="QMDY01000004">
    <property type="protein sequence ID" value="KAB7517765.1"/>
    <property type="molecule type" value="Genomic_DNA"/>
</dbReference>
<dbReference type="Pfam" id="PF04134">
    <property type="entry name" value="DCC1-like"/>
    <property type="match status" value="1"/>
</dbReference>
<sequence length="126" mass="14902">MTESATFVYDDECGFCTWCAQRLIDHSELAVIGFSDLDDEQRERLPEDWREGAHLITDEQVYSFGEAIEQAFERSDLAPPKSDDTLDFLRQFSDYNRLRERLYREAADRRALWGKFARQETPVRRN</sequence>
<organism evidence="2 6">
    <name type="scientific">Halosegnis rubeus</name>
    <dbReference type="NCBI Taxonomy" id="2212850"/>
    <lineage>
        <taxon>Archaea</taxon>
        <taxon>Methanobacteriati</taxon>
        <taxon>Methanobacteriota</taxon>
        <taxon>Stenosarchaea group</taxon>
        <taxon>Halobacteria</taxon>
        <taxon>Halobacteriales</taxon>
        <taxon>Natronomonadaceae</taxon>
        <taxon>Halosegnis</taxon>
    </lineage>
</organism>
<evidence type="ECO:0000313" key="5">
    <source>
        <dbReference type="Proteomes" id="UP000326302"/>
    </source>
</evidence>
<evidence type="ECO:0000313" key="4">
    <source>
        <dbReference type="Proteomes" id="UP000326207"/>
    </source>
</evidence>
<dbReference type="Proteomes" id="UP000326207">
    <property type="component" value="Unassembled WGS sequence"/>
</dbReference>
<accession>A0A5N5UGI3</accession>
<dbReference type="OrthoDB" id="195634at2157"/>
<protein>
    <submittedName>
        <fullName evidence="2">DUF393 domain-containing protein</fullName>
    </submittedName>
</protein>
<evidence type="ECO:0000313" key="3">
    <source>
        <dbReference type="EMBL" id="KAB7517765.1"/>
    </source>
</evidence>
<dbReference type="Proteomes" id="UP000326302">
    <property type="component" value="Unassembled WGS sequence"/>
</dbReference>
<evidence type="ECO:0000313" key="1">
    <source>
        <dbReference type="EMBL" id="KAB7515193.1"/>
    </source>
</evidence>
<dbReference type="RefSeq" id="WP_152120195.1">
    <property type="nucleotide sequence ID" value="NZ_QJOW01000003.1"/>
</dbReference>
<dbReference type="GO" id="GO:0015035">
    <property type="term" value="F:protein-disulfide reductase activity"/>
    <property type="evidence" value="ECO:0007669"/>
    <property type="project" value="InterPro"/>
</dbReference>
<evidence type="ECO:0000313" key="2">
    <source>
        <dbReference type="EMBL" id="KAB7516247.1"/>
    </source>
</evidence>
<reference evidence="4 5" key="1">
    <citation type="submission" date="2019-10" db="EMBL/GenBank/DDBJ databases">
        <title>Unraveling microbial dark matter from salterns through culturing: the case of the genus Halosegnis.</title>
        <authorList>
            <person name="Duran-Viseras A."/>
            <person name="Andrei A.-S."/>
            <person name="Vera-Gargallo B."/>
            <person name="Ghai R."/>
            <person name="Sanchez-Porro C."/>
            <person name="Ventosa A."/>
        </authorList>
    </citation>
    <scope>NUCLEOTIDE SEQUENCE [LARGE SCALE GENOMIC DNA]</scope>
    <source>
        <strain evidence="1 5">F17-44</strain>
        <strain evidence="2 6">F18-79</strain>
        <strain evidence="3 4">F19-13</strain>
    </source>
</reference>
<proteinExistence type="predicted"/>
<comment type="caution">
    <text evidence="2">The sequence shown here is derived from an EMBL/GenBank/DDBJ whole genome shotgun (WGS) entry which is preliminary data.</text>
</comment>